<dbReference type="InterPro" id="IPR029069">
    <property type="entry name" value="HotDog_dom_sf"/>
</dbReference>
<dbReference type="AlphaFoldDB" id="A0A1H3GEK4"/>
<dbReference type="RefSeq" id="WP_092731194.1">
    <property type="nucleotide sequence ID" value="NZ_FNPC01000002.1"/>
</dbReference>
<keyword evidence="3" id="KW-1185">Reference proteome</keyword>
<dbReference type="CDD" id="cd00586">
    <property type="entry name" value="4HBT"/>
    <property type="match status" value="1"/>
</dbReference>
<dbReference type="OrthoDB" id="259946at2157"/>
<name>A0A1H3GEK4_9EURY</name>
<dbReference type="Proteomes" id="UP000199079">
    <property type="component" value="Unassembled WGS sequence"/>
</dbReference>
<dbReference type="Gene3D" id="3.10.129.10">
    <property type="entry name" value="Hotdog Thioesterase"/>
    <property type="match status" value="2"/>
</dbReference>
<evidence type="ECO:0000313" key="2">
    <source>
        <dbReference type="EMBL" id="SDY01078.1"/>
    </source>
</evidence>
<organism evidence="2 3">
    <name type="scientific">Halopenitus persicus</name>
    <dbReference type="NCBI Taxonomy" id="1048396"/>
    <lineage>
        <taxon>Archaea</taxon>
        <taxon>Methanobacteriati</taxon>
        <taxon>Methanobacteriota</taxon>
        <taxon>Stenosarchaea group</taxon>
        <taxon>Halobacteria</taxon>
        <taxon>Halobacteriales</taxon>
        <taxon>Haloferacaceae</taxon>
        <taxon>Halopenitus</taxon>
    </lineage>
</organism>
<reference evidence="3" key="1">
    <citation type="submission" date="2016-10" db="EMBL/GenBank/DDBJ databases">
        <authorList>
            <person name="Varghese N."/>
            <person name="Submissions S."/>
        </authorList>
    </citation>
    <scope>NUCLEOTIDE SEQUENCE [LARGE SCALE GENOMIC DNA]</scope>
    <source>
        <strain evidence="3">DC30,IBRC 10041,KCTC 4046</strain>
    </source>
</reference>
<dbReference type="EMBL" id="FNPC01000002">
    <property type="protein sequence ID" value="SDY01078.1"/>
    <property type="molecule type" value="Genomic_DNA"/>
</dbReference>
<evidence type="ECO:0000313" key="3">
    <source>
        <dbReference type="Proteomes" id="UP000199079"/>
    </source>
</evidence>
<accession>A0A1H3GEK4</accession>
<gene>
    <name evidence="2" type="ORF">SAMN05216564_102421</name>
</gene>
<dbReference type="SUPFAM" id="SSF54637">
    <property type="entry name" value="Thioesterase/thiol ester dehydrase-isomerase"/>
    <property type="match status" value="2"/>
</dbReference>
<feature type="region of interest" description="Disordered" evidence="1">
    <location>
        <begin position="135"/>
        <end position="161"/>
    </location>
</feature>
<evidence type="ECO:0000256" key="1">
    <source>
        <dbReference type="SAM" id="MobiDB-lite"/>
    </source>
</evidence>
<proteinExistence type="predicted"/>
<sequence length="295" mass="31762">MQTIDSHPIRFGELAGPLVHGSLFFDWELISTQEITDALGHRFQDIVAADGIPYAPVVASTSVHRYPTFEDTVSVETVPVDVGDSSVELVYEMTDGDGEAVATGRITHVTIAPEGGALDLPDATREAFADRLVDRDPAVGPDAPRMKADGAGGEDGAAAETGDALPTFSASFPIRSPHIEGSELAYFEEYPSFADAALEAFLEDAGTSRAALSGARQPFRLADWRWEFTSPVPVESTLRVESDVRAVDDRAVRIEHTLLSDDTPSIEGVTEYGCFDRSGERVPFEADALEPFRSA</sequence>
<protein>
    <submittedName>
        <fullName evidence="2">Acyl-CoA thioesterase FadM</fullName>
    </submittedName>
</protein>